<evidence type="ECO:0000313" key="2">
    <source>
        <dbReference type="Proteomes" id="UP000197157"/>
    </source>
</evidence>
<evidence type="ECO:0000313" key="1">
    <source>
        <dbReference type="EMBL" id="ASG15940.1"/>
    </source>
</evidence>
<dbReference type="RefSeq" id="WP_079977266.1">
    <property type="nucleotide sequence ID" value="NZ_CP022117.1"/>
</dbReference>
<dbReference type="AlphaFoldDB" id="A0A2C9NXT9"/>
<dbReference type="Proteomes" id="UP000197157">
    <property type="component" value="Chromosome"/>
</dbReference>
<name>A0A2C9NXT9_SALET</name>
<protein>
    <submittedName>
        <fullName evidence="1">Uncharacterized protein</fullName>
    </submittedName>
</protein>
<proteinExistence type="predicted"/>
<sequence>MNKDQNGAAQALLREYWQGDASTCPRVAAYDPPRVCAGCGRPLAPDVLTVQPMATHCHHCRAGK</sequence>
<organism evidence="1 2">
    <name type="scientific">Salmonella enterica subsp. enterica serovar Macclesfield str. S-1643</name>
    <dbReference type="NCBI Taxonomy" id="1242107"/>
    <lineage>
        <taxon>Bacteria</taxon>
        <taxon>Pseudomonadati</taxon>
        <taxon>Pseudomonadota</taxon>
        <taxon>Gammaproteobacteria</taxon>
        <taxon>Enterobacterales</taxon>
        <taxon>Enterobacteriaceae</taxon>
        <taxon>Salmonella</taxon>
    </lineage>
</organism>
<gene>
    <name evidence="1" type="ORF">LFZ25_08235</name>
</gene>
<dbReference type="EMBL" id="CP022117">
    <property type="protein sequence ID" value="ASG15940.1"/>
    <property type="molecule type" value="Genomic_DNA"/>
</dbReference>
<accession>A0A2C9NXT9</accession>
<reference evidence="1 2" key="1">
    <citation type="submission" date="2017-06" db="EMBL/GenBank/DDBJ databases">
        <title>Salmonella reference genomes for public health.</title>
        <authorList>
            <person name="Robertson J."/>
            <person name="Yoshida C."/>
            <person name="Gurnik S."/>
            <person name="Nash J."/>
        </authorList>
    </citation>
    <scope>NUCLEOTIDE SEQUENCE [LARGE SCALE GENOMIC DNA]</scope>
    <source>
        <strain evidence="1 2">S-1643</strain>
    </source>
</reference>